<evidence type="ECO:0000313" key="6">
    <source>
        <dbReference type="EMBL" id="MDQ0181842.1"/>
    </source>
</evidence>
<dbReference type="SUPFAM" id="SSF53383">
    <property type="entry name" value="PLP-dependent transferases"/>
    <property type="match status" value="1"/>
</dbReference>
<dbReference type="GO" id="GO:0008483">
    <property type="term" value="F:transaminase activity"/>
    <property type="evidence" value="ECO:0007669"/>
    <property type="project" value="UniProtKB-KW"/>
</dbReference>
<name>A0AAW8DK76_9MICC</name>
<dbReference type="CDD" id="cd00610">
    <property type="entry name" value="OAT_like"/>
    <property type="match status" value="1"/>
</dbReference>
<comment type="caution">
    <text evidence="5">The sequence shown here is derived from an EMBL/GenBank/DDBJ whole genome shotgun (WGS) entry which is preliminary data.</text>
</comment>
<keyword evidence="3 4" id="KW-0663">Pyridoxal phosphate</keyword>
<reference evidence="5 7" key="1">
    <citation type="submission" date="2023-07" db="EMBL/GenBank/DDBJ databases">
        <title>Sorghum-associated microbial communities from plants grown in Nebraska, USA.</title>
        <authorList>
            <person name="Schachtman D."/>
        </authorList>
    </citation>
    <scope>NUCLEOTIDE SEQUENCE</scope>
    <source>
        <strain evidence="5">DS1006</strain>
        <strain evidence="6 7">DS1016</strain>
    </source>
</reference>
<dbReference type="PANTHER" id="PTHR43094">
    <property type="entry name" value="AMINOTRANSFERASE"/>
    <property type="match status" value="1"/>
</dbReference>
<dbReference type="GO" id="GO:0030170">
    <property type="term" value="F:pyridoxal phosphate binding"/>
    <property type="evidence" value="ECO:0007669"/>
    <property type="project" value="InterPro"/>
</dbReference>
<protein>
    <submittedName>
        <fullName evidence="5">Adenosylmethionine-8-amino-7-oxononanoate aminotransferase</fullName>
    </submittedName>
</protein>
<comment type="similarity">
    <text evidence="2 4">Belongs to the class-III pyridoxal-phosphate-dependent aminotransferase family.</text>
</comment>
<dbReference type="AlphaFoldDB" id="A0AAW8DK76"/>
<dbReference type="InterPro" id="IPR015422">
    <property type="entry name" value="PyrdxlP-dep_Trfase_small"/>
</dbReference>
<gene>
    <name evidence="5" type="ORF">J2S90_003010</name>
    <name evidence="6" type="ORF">J2S93_003281</name>
</gene>
<dbReference type="InterPro" id="IPR005814">
    <property type="entry name" value="Aminotrans_3"/>
</dbReference>
<dbReference type="Proteomes" id="UP001230951">
    <property type="component" value="Unassembled WGS sequence"/>
</dbReference>
<dbReference type="Pfam" id="PF00202">
    <property type="entry name" value="Aminotran_3"/>
    <property type="match status" value="1"/>
</dbReference>
<keyword evidence="7" id="KW-1185">Reference proteome</keyword>
<dbReference type="InterPro" id="IPR049704">
    <property type="entry name" value="Aminotrans_3_PPA_site"/>
</dbReference>
<keyword evidence="5" id="KW-0808">Transferase</keyword>
<evidence type="ECO:0000256" key="2">
    <source>
        <dbReference type="ARBA" id="ARBA00008954"/>
    </source>
</evidence>
<evidence type="ECO:0000313" key="5">
    <source>
        <dbReference type="EMBL" id="MDP9906039.1"/>
    </source>
</evidence>
<accession>A0AAW8DK76</accession>
<dbReference type="EMBL" id="JAUSTF010000008">
    <property type="protein sequence ID" value="MDQ0181842.1"/>
    <property type="molecule type" value="Genomic_DNA"/>
</dbReference>
<sequence>MEPATMTHDETKVFHRDITAIPPRVQRAEGVHLWDEAGNRYLDASSGLNVVVNIGYGVKEVLDAMHKQAELVAFCGGFTSAPQEDLAQVLADMAPGDLNHVRFTSGGAEATETAIKLARHYFVESGQPSKWKVIGRWKSFHGNTLGALAASGYSARRLEYTPYLSNFPHISPAYDMAAAEELEAAILNEGPDEIAAFIAEPVVGSADLARIPPEGYFKRIREICDKYNILFIADEVLCGIGRTGKNFAIDHWNVVPDIIIFGKGVSSGYTPLGGIITTDAIYDAIAAGSGLFDHGYTYSGNPLSCAVGLAVLNYLNEHHLVERAADTGKYLLDSLRQALANSPIVGEISGLGMLTGIELVADKVTRSPFAGSKRIGARIGKATRERGVLINPGFGAPSLPSDPERIGVCPSFIFTREDVDQTVAALSAALAQVAQEEGLA</sequence>
<proteinExistence type="inferred from homology"/>
<evidence type="ECO:0000256" key="4">
    <source>
        <dbReference type="RuleBase" id="RU003560"/>
    </source>
</evidence>
<dbReference type="InterPro" id="IPR015424">
    <property type="entry name" value="PyrdxlP-dep_Trfase"/>
</dbReference>
<evidence type="ECO:0000256" key="3">
    <source>
        <dbReference type="ARBA" id="ARBA00022898"/>
    </source>
</evidence>
<dbReference type="Gene3D" id="3.90.1150.10">
    <property type="entry name" value="Aspartate Aminotransferase, domain 1"/>
    <property type="match status" value="1"/>
</dbReference>
<evidence type="ECO:0000313" key="8">
    <source>
        <dbReference type="Proteomes" id="UP001242995"/>
    </source>
</evidence>
<dbReference type="InterPro" id="IPR015421">
    <property type="entry name" value="PyrdxlP-dep_Trfase_major"/>
</dbReference>
<dbReference type="Gene3D" id="3.40.640.10">
    <property type="entry name" value="Type I PLP-dependent aspartate aminotransferase-like (Major domain)"/>
    <property type="match status" value="1"/>
</dbReference>
<dbReference type="RefSeq" id="WP_306962359.1">
    <property type="nucleotide sequence ID" value="NZ_JAUSRG010000009.1"/>
</dbReference>
<organism evidence="5 8">
    <name type="scientific">Arthrobacter bambusae</name>
    <dbReference type="NCBI Taxonomy" id="1338426"/>
    <lineage>
        <taxon>Bacteria</taxon>
        <taxon>Bacillati</taxon>
        <taxon>Actinomycetota</taxon>
        <taxon>Actinomycetes</taxon>
        <taxon>Micrococcales</taxon>
        <taxon>Micrococcaceae</taxon>
        <taxon>Arthrobacter</taxon>
    </lineage>
</organism>
<dbReference type="PANTHER" id="PTHR43094:SF1">
    <property type="entry name" value="AMINOTRANSFERASE CLASS-III"/>
    <property type="match status" value="1"/>
</dbReference>
<evidence type="ECO:0000313" key="7">
    <source>
        <dbReference type="Proteomes" id="UP001230951"/>
    </source>
</evidence>
<keyword evidence="5" id="KW-0032">Aminotransferase</keyword>
<comment type="cofactor">
    <cofactor evidence="1">
        <name>pyridoxal 5'-phosphate</name>
        <dbReference type="ChEBI" id="CHEBI:597326"/>
    </cofactor>
</comment>
<dbReference type="FunFam" id="3.40.640.10:FF:000004">
    <property type="entry name" value="Acetylornithine aminotransferase"/>
    <property type="match status" value="1"/>
</dbReference>
<dbReference type="Proteomes" id="UP001242995">
    <property type="component" value="Unassembled WGS sequence"/>
</dbReference>
<dbReference type="EMBL" id="JAUSRG010000009">
    <property type="protein sequence ID" value="MDP9906039.1"/>
    <property type="molecule type" value="Genomic_DNA"/>
</dbReference>
<dbReference type="PROSITE" id="PS00600">
    <property type="entry name" value="AA_TRANSFER_CLASS_3"/>
    <property type="match status" value="1"/>
</dbReference>
<evidence type="ECO:0000256" key="1">
    <source>
        <dbReference type="ARBA" id="ARBA00001933"/>
    </source>
</evidence>